<sequence>MLLKTFAFLALAIGAIAHEAAPPQPRTNAEALARGLPILSPRHRNHGEDKKKNRPSNKPVPTKAGPTPDFASTCDWYDIEFKRNRPMLRALCKDNKGKKKYSELNLNQCIKLQNNGQLKCGPGGFVGRSGRRDLESEMLDARGWNDYAKQKCTRCDVVSDDTIECSCPLKRGGRIDASYTLGDCISNKNGRLTCKALED</sequence>
<dbReference type="InterPro" id="IPR011058">
    <property type="entry name" value="Cyanovirin-N"/>
</dbReference>
<accession>A0A0J0XM76</accession>
<dbReference type="EMBL" id="KQ087207">
    <property type="protein sequence ID" value="KLT42225.1"/>
    <property type="molecule type" value="Genomic_DNA"/>
</dbReference>
<evidence type="ECO:0000313" key="5">
    <source>
        <dbReference type="Proteomes" id="UP000053611"/>
    </source>
</evidence>
<feature type="signal peptide" evidence="2">
    <location>
        <begin position="1"/>
        <end position="17"/>
    </location>
</feature>
<keyword evidence="5" id="KW-1185">Reference proteome</keyword>
<dbReference type="OrthoDB" id="3068152at2759"/>
<organism evidence="4 5">
    <name type="scientific">Cutaneotrichosporon oleaginosum</name>
    <dbReference type="NCBI Taxonomy" id="879819"/>
    <lineage>
        <taxon>Eukaryota</taxon>
        <taxon>Fungi</taxon>
        <taxon>Dikarya</taxon>
        <taxon>Basidiomycota</taxon>
        <taxon>Agaricomycotina</taxon>
        <taxon>Tremellomycetes</taxon>
        <taxon>Trichosporonales</taxon>
        <taxon>Trichosporonaceae</taxon>
        <taxon>Cutaneotrichosporon</taxon>
    </lineage>
</organism>
<dbReference type="STRING" id="879819.A0A0J0XM76"/>
<reference evidence="4 5" key="1">
    <citation type="submission" date="2015-03" db="EMBL/GenBank/DDBJ databases">
        <title>Genomics and transcriptomics of the oil-accumulating basidiomycete yeast T. oleaginosus allow insights into substrate utilization and the diverse evolutionary trajectories of mating systems in fungi.</title>
        <authorList>
            <consortium name="DOE Joint Genome Institute"/>
            <person name="Kourist R."/>
            <person name="Kracht O."/>
            <person name="Bracharz F."/>
            <person name="Lipzen A."/>
            <person name="Nolan M."/>
            <person name="Ohm R."/>
            <person name="Grigoriev I."/>
            <person name="Sun S."/>
            <person name="Heitman J."/>
            <person name="Bruck T."/>
            <person name="Nowrousian M."/>
        </authorList>
    </citation>
    <scope>NUCLEOTIDE SEQUENCE [LARGE SCALE GENOMIC DNA]</scope>
    <source>
        <strain evidence="4 5">IBC0246</strain>
    </source>
</reference>
<dbReference type="Proteomes" id="UP000053611">
    <property type="component" value="Unassembled WGS sequence"/>
</dbReference>
<dbReference type="GeneID" id="28986778"/>
<name>A0A0J0XM76_9TREE</name>
<dbReference type="Gene3D" id="2.30.60.10">
    <property type="entry name" value="Cyanovirin-N"/>
    <property type="match status" value="2"/>
</dbReference>
<feature type="chain" id="PRO_5005245500" description="Cyanovirin-N domain-containing protein" evidence="2">
    <location>
        <begin position="18"/>
        <end position="199"/>
    </location>
</feature>
<feature type="domain" description="Cyanovirin-N" evidence="3">
    <location>
        <begin position="70"/>
        <end position="193"/>
    </location>
</feature>
<evidence type="ECO:0000256" key="2">
    <source>
        <dbReference type="SAM" id="SignalP"/>
    </source>
</evidence>
<keyword evidence="2" id="KW-0732">Signal</keyword>
<dbReference type="InterPro" id="IPR036673">
    <property type="entry name" value="Cyanovirin-N_sf"/>
</dbReference>
<proteinExistence type="predicted"/>
<dbReference type="Pfam" id="PF08881">
    <property type="entry name" value="CVNH"/>
    <property type="match status" value="1"/>
</dbReference>
<feature type="region of interest" description="Disordered" evidence="1">
    <location>
        <begin position="36"/>
        <end position="67"/>
    </location>
</feature>
<dbReference type="RefSeq" id="XP_018278716.1">
    <property type="nucleotide sequence ID" value="XM_018426175.1"/>
</dbReference>
<dbReference type="SUPFAM" id="SSF51322">
    <property type="entry name" value="Cyanovirin-N"/>
    <property type="match status" value="2"/>
</dbReference>
<evidence type="ECO:0000313" key="4">
    <source>
        <dbReference type="EMBL" id="KLT42225.1"/>
    </source>
</evidence>
<protein>
    <recommendedName>
        <fullName evidence="3">Cyanovirin-N domain-containing protein</fullName>
    </recommendedName>
</protein>
<dbReference type="AlphaFoldDB" id="A0A0J0XM76"/>
<evidence type="ECO:0000256" key="1">
    <source>
        <dbReference type="SAM" id="MobiDB-lite"/>
    </source>
</evidence>
<evidence type="ECO:0000259" key="3">
    <source>
        <dbReference type="Pfam" id="PF08881"/>
    </source>
</evidence>
<gene>
    <name evidence="4" type="ORF">CC85DRAFT_318984</name>
</gene>